<feature type="coiled-coil region" evidence="1">
    <location>
        <begin position="224"/>
        <end position="251"/>
    </location>
</feature>
<evidence type="ECO:0000313" key="2">
    <source>
        <dbReference type="EMBL" id="NBH61584.1"/>
    </source>
</evidence>
<dbReference type="EMBL" id="QXWK01000013">
    <property type="protein sequence ID" value="NBH61584.1"/>
    <property type="molecule type" value="Genomic_DNA"/>
</dbReference>
<dbReference type="Proteomes" id="UP000446866">
    <property type="component" value="Unassembled WGS sequence"/>
</dbReference>
<name>A0A845QJF7_9FIRM</name>
<protein>
    <submittedName>
        <fullName evidence="2">Uncharacterized protein</fullName>
    </submittedName>
</protein>
<keyword evidence="1" id="KW-0175">Coiled coil</keyword>
<accession>A0A845QJF7</accession>
<keyword evidence="3" id="KW-1185">Reference proteome</keyword>
<gene>
    <name evidence="2" type="ORF">D0435_07965</name>
</gene>
<comment type="caution">
    <text evidence="2">The sequence shown here is derived from an EMBL/GenBank/DDBJ whole genome shotgun (WGS) entry which is preliminary data.</text>
</comment>
<sequence>MKIQIVNYAGRFDLKTEAKTELKMEISGLSRPQSFDAYDIDIILLNDKNIWQNRGNNTDRVKAQNDFISINKIIENCTSAQVIVVLPQNIKFLYNFWNEEPLASCVLKDMIEELRLILKALSSRLQWHDLFYERTKTNFENHMIEADFYFNGVDAKNILTKSDRSKKATTIRDGKLIFTTLNLETEKDIQAFLQGIGLIESKKSIPEWIEEIKMFDDEKQLELINENSALIEQYKKNIDEAELVLARNNRYKSILYTQSDELVEVVFEMLQEMTGGDLSNFVDQKHEDFLFEAMGYVFIGEIKGVNHNIRSENVSQLDVHYQSYIEDYPDNLDKTKALLIMNYQRNKPLSERGEIHETQINLAKRNGSLIIDTFTLLKMFEQFKQGSLDQRDCVRLLSESTGILSIS</sequence>
<organism evidence="2 3">
    <name type="scientific">Anaerotruncus colihominis</name>
    <dbReference type="NCBI Taxonomy" id="169435"/>
    <lineage>
        <taxon>Bacteria</taxon>
        <taxon>Bacillati</taxon>
        <taxon>Bacillota</taxon>
        <taxon>Clostridia</taxon>
        <taxon>Eubacteriales</taxon>
        <taxon>Oscillospiraceae</taxon>
        <taxon>Anaerotruncus</taxon>
    </lineage>
</organism>
<dbReference type="AlphaFoldDB" id="A0A845QJF7"/>
<dbReference type="RefSeq" id="WP_160201865.1">
    <property type="nucleotide sequence ID" value="NZ_QXWK01000013.1"/>
</dbReference>
<evidence type="ECO:0000256" key="1">
    <source>
        <dbReference type="SAM" id="Coils"/>
    </source>
</evidence>
<evidence type="ECO:0000313" key="3">
    <source>
        <dbReference type="Proteomes" id="UP000446866"/>
    </source>
</evidence>
<reference evidence="2 3" key="1">
    <citation type="submission" date="2018-08" db="EMBL/GenBank/DDBJ databases">
        <title>Murine metabolic-syndrome-specific gut microbial biobank.</title>
        <authorList>
            <person name="Liu C."/>
        </authorList>
    </citation>
    <scope>NUCLEOTIDE SEQUENCE [LARGE SCALE GENOMIC DNA]</scope>
    <source>
        <strain evidence="2 3">28</strain>
    </source>
</reference>
<proteinExistence type="predicted"/>